<keyword evidence="2" id="KW-1185">Reference proteome</keyword>
<organism evidence="1 2">
    <name type="scientific">Persea americana</name>
    <name type="common">Avocado</name>
    <dbReference type="NCBI Taxonomy" id="3435"/>
    <lineage>
        <taxon>Eukaryota</taxon>
        <taxon>Viridiplantae</taxon>
        <taxon>Streptophyta</taxon>
        <taxon>Embryophyta</taxon>
        <taxon>Tracheophyta</taxon>
        <taxon>Spermatophyta</taxon>
        <taxon>Magnoliopsida</taxon>
        <taxon>Magnoliidae</taxon>
        <taxon>Laurales</taxon>
        <taxon>Lauraceae</taxon>
        <taxon>Persea</taxon>
    </lineage>
</organism>
<gene>
    <name evidence="1" type="ORF">MRB53_004279</name>
</gene>
<dbReference type="EMBL" id="CM056810">
    <property type="protein sequence ID" value="KAJ8642531.1"/>
    <property type="molecule type" value="Genomic_DNA"/>
</dbReference>
<comment type="caution">
    <text evidence="1">The sequence shown here is derived from an EMBL/GenBank/DDBJ whole genome shotgun (WGS) entry which is preliminary data.</text>
</comment>
<evidence type="ECO:0000313" key="2">
    <source>
        <dbReference type="Proteomes" id="UP001234297"/>
    </source>
</evidence>
<evidence type="ECO:0000313" key="1">
    <source>
        <dbReference type="EMBL" id="KAJ8642531.1"/>
    </source>
</evidence>
<protein>
    <submittedName>
        <fullName evidence="1">Uncharacterized protein</fullName>
    </submittedName>
</protein>
<reference evidence="1 2" key="1">
    <citation type="journal article" date="2022" name="Hortic Res">
        <title>A haplotype resolved chromosomal level avocado genome allows analysis of novel avocado genes.</title>
        <authorList>
            <person name="Nath O."/>
            <person name="Fletcher S.J."/>
            <person name="Hayward A."/>
            <person name="Shaw L.M."/>
            <person name="Masouleh A.K."/>
            <person name="Furtado A."/>
            <person name="Henry R.J."/>
            <person name="Mitter N."/>
        </authorList>
    </citation>
    <scope>NUCLEOTIDE SEQUENCE [LARGE SCALE GENOMIC DNA]</scope>
    <source>
        <strain evidence="2">cv. Hass</strain>
    </source>
</reference>
<sequence>MSDGWLSWVPHKEKDNKRHLAFKTTKGPLINSTAPSPRSYKAAKLHHSFSLSPSTNAHTQKYSIYSSKIPTTMPRLLVAMKQKLLRATKKRVADESSIGNGPELPVGGQQLSHRHTAWNAISSLYHILRAPMVLMGCIDPNQINGADDMWVSGEFSTTSEMNYLMVRDSMRYAIYV</sequence>
<accession>A0ACC2MAY7</accession>
<dbReference type="Proteomes" id="UP001234297">
    <property type="component" value="Chromosome 2"/>
</dbReference>
<name>A0ACC2MAY7_PERAE</name>
<proteinExistence type="predicted"/>